<name>A0ABY8AP43_9GAMM</name>
<evidence type="ECO:0000313" key="2">
    <source>
        <dbReference type="EMBL" id="WED42405.1"/>
    </source>
</evidence>
<dbReference type="RefSeq" id="WP_275088228.1">
    <property type="nucleotide sequence ID" value="NZ_CP119078.1"/>
</dbReference>
<keyword evidence="1" id="KW-0812">Transmembrane</keyword>
<evidence type="ECO:0008006" key="4">
    <source>
        <dbReference type="Google" id="ProtNLM"/>
    </source>
</evidence>
<feature type="transmembrane region" description="Helical" evidence="1">
    <location>
        <begin position="119"/>
        <end position="136"/>
    </location>
</feature>
<gene>
    <name evidence="2" type="ORF">PXX05_10815</name>
</gene>
<feature type="transmembrane region" description="Helical" evidence="1">
    <location>
        <begin position="142"/>
        <end position="164"/>
    </location>
</feature>
<accession>A0ABY8AP43</accession>
<evidence type="ECO:0000256" key="1">
    <source>
        <dbReference type="SAM" id="Phobius"/>
    </source>
</evidence>
<dbReference type="EMBL" id="CP119078">
    <property type="protein sequence ID" value="WED42405.1"/>
    <property type="molecule type" value="Genomic_DNA"/>
</dbReference>
<reference evidence="2 3" key="1">
    <citation type="submission" date="2023-02" db="EMBL/GenBank/DDBJ databases">
        <title>Genome Sequence of L. cardiaca H63T.</title>
        <authorList>
            <person name="Lopez A.E."/>
            <person name="Cianciotto N.P."/>
        </authorList>
    </citation>
    <scope>NUCLEOTIDE SEQUENCE [LARGE SCALE GENOMIC DNA]</scope>
    <source>
        <strain evidence="2 3">H63</strain>
    </source>
</reference>
<dbReference type="Proteomes" id="UP001222087">
    <property type="component" value="Chromosome"/>
</dbReference>
<sequence>MLNFRRLRFFLWKIDPGYFCLKQALKTILAILITLWFVLDESTVTKAMAAMSCAMSMQGAFAKKFWWRVGQVILFDMLYFASFILGLSIRDSVDLKAVVFVLLGFTVNYCRRFGLQTNVAPFMVWLLCFVATILPFNSSKEAWMHINGLIIGLIVSACVMLVIFPENYRRLYVHNSNRFFQHLANGLNEIRRYLLDPDITFDSRRPILLRVKDSMNHLLASNRGIDQSDIFDEHQDGLVSEILICEYALTQAYTMMIDAYQDLRLHQHFWSPQIRLSLSLINKQLSQLFASVKMNESYLVKVKMVEISFSKFTQRVNQEKITDPHLLMAILNLNFSLRFMTRQFDKLLDFSHAN</sequence>
<protein>
    <recommendedName>
        <fullName evidence="4">Inner membrane protein</fullName>
    </recommendedName>
</protein>
<organism evidence="2 3">
    <name type="scientific">Legionella cardiaca</name>
    <dbReference type="NCBI Taxonomy" id="1071983"/>
    <lineage>
        <taxon>Bacteria</taxon>
        <taxon>Pseudomonadati</taxon>
        <taxon>Pseudomonadota</taxon>
        <taxon>Gammaproteobacteria</taxon>
        <taxon>Legionellales</taxon>
        <taxon>Legionellaceae</taxon>
        <taxon>Legionella</taxon>
    </lineage>
</organism>
<keyword evidence="3" id="KW-1185">Reference proteome</keyword>
<proteinExistence type="predicted"/>
<evidence type="ECO:0000313" key="3">
    <source>
        <dbReference type="Proteomes" id="UP001222087"/>
    </source>
</evidence>
<keyword evidence="1" id="KW-1133">Transmembrane helix</keyword>
<keyword evidence="1" id="KW-0472">Membrane</keyword>
<feature type="transmembrane region" description="Helical" evidence="1">
    <location>
        <begin position="65"/>
        <end position="87"/>
    </location>
</feature>